<dbReference type="GO" id="GO:0061863">
    <property type="term" value="F:microtubule plus end polymerase"/>
    <property type="evidence" value="ECO:0007669"/>
    <property type="project" value="InterPro"/>
</dbReference>
<reference evidence="7" key="1">
    <citation type="journal article" date="2015" name="PLoS Genet.">
        <title>The dynamic genome and transcriptome of the human fungal pathogen Blastomyces and close relative Emmonsia.</title>
        <authorList>
            <person name="Munoz J.F."/>
            <person name="Gauthier G.M."/>
            <person name="Desjardins C.A."/>
            <person name="Gallo J.E."/>
            <person name="Holder J."/>
            <person name="Sullivan T.D."/>
            <person name="Marty A.J."/>
            <person name="Carmen J.C."/>
            <person name="Chen Z."/>
            <person name="Ding L."/>
            <person name="Gujja S."/>
            <person name="Magrini V."/>
            <person name="Misas E."/>
            <person name="Mitreva M."/>
            <person name="Priest M."/>
            <person name="Saif S."/>
            <person name="Whiston E.A."/>
            <person name="Young S."/>
            <person name="Zeng Q."/>
            <person name="Goldman W.E."/>
            <person name="Mardis E.R."/>
            <person name="Taylor J.W."/>
            <person name="McEwen J.G."/>
            <person name="Clay O.K."/>
            <person name="Klein B.S."/>
            <person name="Cuomo C.A."/>
        </authorList>
    </citation>
    <scope>NUCLEOTIDE SEQUENCE [LARGE SCALE GENOMIC DNA]</scope>
    <source>
        <strain evidence="7">UAMH 3008</strain>
    </source>
</reference>
<dbReference type="InterPro" id="IPR034085">
    <property type="entry name" value="TOG"/>
</dbReference>
<comment type="caution">
    <text evidence="6">The sequence shown here is derived from an EMBL/GenBank/DDBJ whole genome shotgun (WGS) entry which is preliminary data.</text>
</comment>
<dbReference type="InterPro" id="IPR048492">
    <property type="entry name" value="Stu2_CTS"/>
</dbReference>
<evidence type="ECO:0000259" key="5">
    <source>
        <dbReference type="SMART" id="SM01349"/>
    </source>
</evidence>
<dbReference type="InterPro" id="IPR016024">
    <property type="entry name" value="ARM-type_fold"/>
</dbReference>
<feature type="region of interest" description="Disordered" evidence="4">
    <location>
        <begin position="511"/>
        <end position="654"/>
    </location>
</feature>
<name>A0A0G2J5X2_9EURO</name>
<dbReference type="GO" id="GO:0005881">
    <property type="term" value="C:cytoplasmic microtubule"/>
    <property type="evidence" value="ECO:0007669"/>
    <property type="project" value="UniProtKB-ARBA"/>
</dbReference>
<feature type="compositionally biased region" description="Pro residues" evidence="4">
    <location>
        <begin position="633"/>
        <end position="645"/>
    </location>
</feature>
<dbReference type="GO" id="GO:0044732">
    <property type="term" value="C:mitotic spindle pole body"/>
    <property type="evidence" value="ECO:0007669"/>
    <property type="project" value="UniProtKB-ARBA"/>
</dbReference>
<evidence type="ECO:0000256" key="3">
    <source>
        <dbReference type="ARBA" id="ARBA00023212"/>
    </source>
</evidence>
<dbReference type="InterPro" id="IPR011989">
    <property type="entry name" value="ARM-like"/>
</dbReference>
<dbReference type="GO" id="GO:0099070">
    <property type="term" value="C:static microtubule bundle"/>
    <property type="evidence" value="ECO:0007669"/>
    <property type="project" value="UniProtKB-ARBA"/>
</dbReference>
<keyword evidence="2" id="KW-0963">Cytoplasm</keyword>
<gene>
    <name evidence="6" type="ORF">EMCG_07178</name>
</gene>
<feature type="region of interest" description="Disordered" evidence="4">
    <location>
        <begin position="744"/>
        <end position="898"/>
    </location>
</feature>
<evidence type="ECO:0000313" key="7">
    <source>
        <dbReference type="Proteomes" id="UP000034164"/>
    </source>
</evidence>
<dbReference type="GO" id="GO:0046785">
    <property type="term" value="P:microtubule polymerization"/>
    <property type="evidence" value="ECO:0007669"/>
    <property type="project" value="InterPro"/>
</dbReference>
<feature type="compositionally biased region" description="Low complexity" evidence="4">
    <location>
        <begin position="242"/>
        <end position="251"/>
    </location>
</feature>
<organism evidence="6 7">
    <name type="scientific">[Emmonsia] crescens</name>
    <dbReference type="NCBI Taxonomy" id="73230"/>
    <lineage>
        <taxon>Eukaryota</taxon>
        <taxon>Fungi</taxon>
        <taxon>Dikarya</taxon>
        <taxon>Ascomycota</taxon>
        <taxon>Pezizomycotina</taxon>
        <taxon>Eurotiomycetes</taxon>
        <taxon>Eurotiomycetidae</taxon>
        <taxon>Onygenales</taxon>
        <taxon>Ajellomycetaceae</taxon>
        <taxon>Emergomyces</taxon>
    </lineage>
</organism>
<proteinExistence type="predicted"/>
<feature type="region of interest" description="Disordered" evidence="4">
    <location>
        <begin position="232"/>
        <end position="268"/>
    </location>
</feature>
<dbReference type="GO" id="GO:0000022">
    <property type="term" value="P:mitotic spindle elongation"/>
    <property type="evidence" value="ECO:0007669"/>
    <property type="project" value="UniProtKB-ARBA"/>
</dbReference>
<dbReference type="SUPFAM" id="SSF48371">
    <property type="entry name" value="ARM repeat"/>
    <property type="match status" value="1"/>
</dbReference>
<dbReference type="GO" id="GO:0030951">
    <property type="term" value="P:establishment or maintenance of microtubule cytoskeleton polarity"/>
    <property type="evidence" value="ECO:0007669"/>
    <property type="project" value="InterPro"/>
</dbReference>
<accession>A0A0G2J5X2</accession>
<evidence type="ECO:0000256" key="1">
    <source>
        <dbReference type="ARBA" id="ARBA00004317"/>
    </source>
</evidence>
<protein>
    <recommendedName>
        <fullName evidence="5">TOG domain-containing protein</fullName>
    </recommendedName>
</protein>
<keyword evidence="3" id="KW-0206">Cytoskeleton</keyword>
<evidence type="ECO:0000256" key="4">
    <source>
        <dbReference type="SAM" id="MobiDB-lite"/>
    </source>
</evidence>
<dbReference type="AlphaFoldDB" id="A0A0G2J5X2"/>
<dbReference type="GO" id="GO:1990571">
    <property type="term" value="P:meiotic centromere clustering"/>
    <property type="evidence" value="ECO:0007669"/>
    <property type="project" value="UniProtKB-ARBA"/>
</dbReference>
<dbReference type="FunFam" id="1.25.10.10:FF:000282">
    <property type="entry name" value="Spindle pole body component"/>
    <property type="match status" value="1"/>
</dbReference>
<dbReference type="InterPro" id="IPR048491">
    <property type="entry name" value="XMAP215_CLASP_TOG"/>
</dbReference>
<dbReference type="Pfam" id="PF21042">
    <property type="entry name" value="Stu2_CTS"/>
    <property type="match status" value="1"/>
</dbReference>
<feature type="compositionally biased region" description="Low complexity" evidence="4">
    <location>
        <begin position="535"/>
        <end position="551"/>
    </location>
</feature>
<dbReference type="EMBL" id="LCZI01000331">
    <property type="protein sequence ID" value="KKZ67119.1"/>
    <property type="molecule type" value="Genomic_DNA"/>
</dbReference>
<dbReference type="Gene3D" id="1.25.10.10">
    <property type="entry name" value="Leucine-rich Repeat Variant"/>
    <property type="match status" value="2"/>
</dbReference>
<dbReference type="GO" id="GO:0051315">
    <property type="term" value="P:attachment of mitotic spindle microtubules to kinetochore"/>
    <property type="evidence" value="ECO:0007669"/>
    <property type="project" value="UniProtKB-ARBA"/>
</dbReference>
<feature type="domain" description="TOG" evidence="5">
    <location>
        <begin position="1"/>
        <end position="234"/>
    </location>
</feature>
<dbReference type="Proteomes" id="UP000034164">
    <property type="component" value="Unassembled WGS sequence"/>
</dbReference>
<dbReference type="Pfam" id="PF21041">
    <property type="entry name" value="XMAP215_CLASP_TOG"/>
    <property type="match status" value="2"/>
</dbReference>
<dbReference type="PANTHER" id="PTHR12609">
    <property type="entry name" value="MICROTUBULE ASSOCIATED PROTEIN XMAP215"/>
    <property type="match status" value="1"/>
</dbReference>
<dbReference type="SMART" id="SM01349">
    <property type="entry name" value="TOG"/>
    <property type="match status" value="2"/>
</dbReference>
<feature type="compositionally biased region" description="Low complexity" evidence="4">
    <location>
        <begin position="777"/>
        <end position="788"/>
    </location>
</feature>
<dbReference type="GO" id="GO:0051010">
    <property type="term" value="F:microtubule plus-end binding"/>
    <property type="evidence" value="ECO:0007669"/>
    <property type="project" value="InterPro"/>
</dbReference>
<dbReference type="InterPro" id="IPR045110">
    <property type="entry name" value="XMAP215"/>
</dbReference>
<feature type="compositionally biased region" description="Low complexity" evidence="4">
    <location>
        <begin position="604"/>
        <end position="614"/>
    </location>
</feature>
<evidence type="ECO:0000313" key="6">
    <source>
        <dbReference type="EMBL" id="KKZ67119.1"/>
    </source>
</evidence>
<sequence>MAEQEEDFSSLPLADRFAHKNWKVRKGGYEDATKQFEISPDESDPVFRPFLQDPGLWKGAVADSNVAAQQEGLNAYCAFLKYSGVQGCTRTRGVTIAAIAEKGLPSTRAAAKASSLEAILLCIELDKPEPVVEDLMAALSHKLPKVIAPALAALTAVFHNYGCKVIEPKPVLKALPKVFGHADKNVRAEATNLAAELYRWLKDAMKPLFWGELKPVQQQDLEKLFEAIKQEPSPKQERFTRAQQEAMAAAANSPPGGDGDEAAADGGEEEVEAEVDVFDLAEPVDVLSQAPKDLHEKLASSKWKDRKEALDELFAAANVPRIKDGQFDEVMRALAKCMKDANVAVVTIAANTIEALAKGLRKSFSKYRPVVLAPIMERLKEKKQSVADALGHALDAVFAATSLSDCLEDVLEFLKHKNPQVKQETLKFLIRCLRTTRDVPSKPETKSIADAATKLLTESSEATRSGGAEILGTLMKIIGERAMNPYLDGLDDIRKAKIKEFCDTAEVKAKERPKPILGPPKGLSVPGGAKKPVARRPAATAKKSAPAAAPEEPTPAPPTAKKAIPSKLGLPKPGGLKLQRKLTGPGGAPASPRRVVSPPFEDNPAPTAPAAAPTGSKFGMGNRGLAGRSLGRPAPPPSEPAPPPSNSISSGMAAIERAEFEELRLEKERYSRMVDSLQSERTKLVSEINELQNQNAQLIEDHTRDVLSIKAKETQLVRARSDAEAAEQNVQKQQREIERLKRELSRAVRASATSPPATIPDMGLNMGISDGGIYQDNANNNHNHNNMNGPPSRSALHFGSRFDSARPRSFMSASPSEEKENNNGLESPGLSSAGGGGGYAGRRKISPPVGSSYSSGRGSPARMSAGGRTGSSGDGLPSSTSASQGGEPAENWKRAAEVTSQLKARIEQMKVTLSTHNAHPPAFKR</sequence>
<dbReference type="FunFam" id="1.25.10.10:FF:000019">
    <property type="entry name" value="Cytoskeleton-associated protein 5"/>
    <property type="match status" value="1"/>
</dbReference>
<feature type="compositionally biased region" description="Low complexity" evidence="4">
    <location>
        <begin position="559"/>
        <end position="577"/>
    </location>
</feature>
<comment type="subcellular location">
    <subcellularLocation>
        <location evidence="1">Cytoplasm</location>
        <location evidence="1">Cytoskeleton</location>
        <location evidence="1">Microtubule organizing center</location>
        <location evidence="1">Spindle pole body</location>
    </subcellularLocation>
</comment>
<dbReference type="VEuPathDB" id="FungiDB:EMCG_07178"/>
<feature type="domain" description="TOG" evidence="5">
    <location>
        <begin position="279"/>
        <end position="511"/>
    </location>
</feature>
<feature type="compositionally biased region" description="Acidic residues" evidence="4">
    <location>
        <begin position="258"/>
        <end position="268"/>
    </location>
</feature>
<dbReference type="GO" id="GO:1990498">
    <property type="term" value="C:mitotic spindle microtubule"/>
    <property type="evidence" value="ECO:0007669"/>
    <property type="project" value="UniProtKB-ARBA"/>
</dbReference>
<dbReference type="OrthoDB" id="205662at2759"/>
<dbReference type="GO" id="GO:0000776">
    <property type="term" value="C:kinetochore"/>
    <property type="evidence" value="ECO:0007669"/>
    <property type="project" value="UniProtKB-ARBA"/>
</dbReference>
<evidence type="ECO:0000256" key="2">
    <source>
        <dbReference type="ARBA" id="ARBA00022490"/>
    </source>
</evidence>